<keyword evidence="2" id="KW-1185">Reference proteome</keyword>
<protein>
    <submittedName>
        <fullName evidence="1">Uncharacterized protein</fullName>
    </submittedName>
</protein>
<reference evidence="2" key="1">
    <citation type="submission" date="2019-08" db="EMBL/GenBank/DDBJ databases">
        <authorList>
            <person name="Zheng X."/>
        </authorList>
    </citation>
    <scope>NUCLEOTIDE SEQUENCE [LARGE SCALE GENOMIC DNA]</scope>
    <source>
        <strain evidence="2">FJAT-25496</strain>
    </source>
</reference>
<accession>A0A5B8Z9N4</accession>
<gene>
    <name evidence="1" type="ORF">FSZ17_21785</name>
</gene>
<dbReference type="KEGG" id="bda:FSZ17_21785"/>
<evidence type="ECO:0000313" key="1">
    <source>
        <dbReference type="EMBL" id="QED49690.1"/>
    </source>
</evidence>
<proteinExistence type="predicted"/>
<dbReference type="AlphaFoldDB" id="A0A5B8Z9N4"/>
<evidence type="ECO:0000313" key="2">
    <source>
        <dbReference type="Proteomes" id="UP000321555"/>
    </source>
</evidence>
<dbReference type="Proteomes" id="UP000321555">
    <property type="component" value="Chromosome"/>
</dbReference>
<dbReference type="EMBL" id="CP042593">
    <property type="protein sequence ID" value="QED49690.1"/>
    <property type="molecule type" value="Genomic_DNA"/>
</dbReference>
<organism evidence="1 2">
    <name type="scientific">Cytobacillus dafuensis</name>
    <name type="common">Bacillus dafuensis</name>
    <dbReference type="NCBI Taxonomy" id="1742359"/>
    <lineage>
        <taxon>Bacteria</taxon>
        <taxon>Bacillati</taxon>
        <taxon>Bacillota</taxon>
        <taxon>Bacilli</taxon>
        <taxon>Bacillales</taxon>
        <taxon>Bacillaceae</taxon>
        <taxon>Cytobacillus</taxon>
    </lineage>
</organism>
<dbReference type="STRING" id="1742359.GCA_001439625_03151"/>
<name>A0A5B8Z9N4_CYTDA</name>
<sequence>MQQGGRHDELNVGREKELENLVEALIRMLGKSNERVNDLNKRVNQMEVILRESILQGCNPIQAGEEDRNSPNYTS</sequence>
<dbReference type="OrthoDB" id="2888612at2"/>